<proteinExistence type="predicted"/>
<name>A0ABR2ZY18_9AGAR</name>
<accession>A0ABR2ZY18</accession>
<sequence length="93" mass="9746">MVQPYGAAAANTDGGYEGPDVREGESSALLGGDRDTTVKRVAKPDGHASVVSSISNLANTIIGSGMLTFPLVREKYFGCCPRKLMDLSPNALM</sequence>
<protein>
    <recommendedName>
        <fullName evidence="4">Amino acid transporter transmembrane domain-containing protein</fullName>
    </recommendedName>
</protein>
<evidence type="ECO:0008006" key="4">
    <source>
        <dbReference type="Google" id="ProtNLM"/>
    </source>
</evidence>
<feature type="region of interest" description="Disordered" evidence="1">
    <location>
        <begin position="1"/>
        <end position="31"/>
    </location>
</feature>
<dbReference type="Proteomes" id="UP001437256">
    <property type="component" value="Unassembled WGS sequence"/>
</dbReference>
<organism evidence="2 3">
    <name type="scientific">Marasmius tenuissimus</name>
    <dbReference type="NCBI Taxonomy" id="585030"/>
    <lineage>
        <taxon>Eukaryota</taxon>
        <taxon>Fungi</taxon>
        <taxon>Dikarya</taxon>
        <taxon>Basidiomycota</taxon>
        <taxon>Agaricomycotina</taxon>
        <taxon>Agaricomycetes</taxon>
        <taxon>Agaricomycetidae</taxon>
        <taxon>Agaricales</taxon>
        <taxon>Marasmiineae</taxon>
        <taxon>Marasmiaceae</taxon>
        <taxon>Marasmius</taxon>
    </lineage>
</organism>
<keyword evidence="3" id="KW-1185">Reference proteome</keyword>
<evidence type="ECO:0000313" key="2">
    <source>
        <dbReference type="EMBL" id="KAL0065187.1"/>
    </source>
</evidence>
<evidence type="ECO:0000313" key="3">
    <source>
        <dbReference type="Proteomes" id="UP001437256"/>
    </source>
</evidence>
<evidence type="ECO:0000256" key="1">
    <source>
        <dbReference type="SAM" id="MobiDB-lite"/>
    </source>
</evidence>
<comment type="caution">
    <text evidence="2">The sequence shown here is derived from an EMBL/GenBank/DDBJ whole genome shotgun (WGS) entry which is preliminary data.</text>
</comment>
<dbReference type="EMBL" id="JBBXMP010000051">
    <property type="protein sequence ID" value="KAL0065187.1"/>
    <property type="molecule type" value="Genomic_DNA"/>
</dbReference>
<gene>
    <name evidence="2" type="ORF">AAF712_007857</name>
</gene>
<reference evidence="2 3" key="1">
    <citation type="submission" date="2024-05" db="EMBL/GenBank/DDBJ databases">
        <title>A draft genome resource for the thread blight pathogen Marasmius tenuissimus strain MS-2.</title>
        <authorList>
            <person name="Yulfo-Soto G.E."/>
            <person name="Baruah I.K."/>
            <person name="Amoako-Attah I."/>
            <person name="Bukari Y."/>
            <person name="Meinhardt L.W."/>
            <person name="Bailey B.A."/>
            <person name="Cohen S.P."/>
        </authorList>
    </citation>
    <scope>NUCLEOTIDE SEQUENCE [LARGE SCALE GENOMIC DNA]</scope>
    <source>
        <strain evidence="2 3">MS-2</strain>
    </source>
</reference>